<comment type="caution">
    <text evidence="1">The sequence shown here is derived from an EMBL/GenBank/DDBJ whole genome shotgun (WGS) entry which is preliminary data.</text>
</comment>
<keyword evidence="2" id="KW-1185">Reference proteome</keyword>
<evidence type="ECO:0000313" key="2">
    <source>
        <dbReference type="Proteomes" id="UP001239111"/>
    </source>
</evidence>
<dbReference type="EMBL" id="CM056743">
    <property type="protein sequence ID" value="KAJ8671992.1"/>
    <property type="molecule type" value="Genomic_DNA"/>
</dbReference>
<protein>
    <submittedName>
        <fullName evidence="1">Uncharacterized protein</fullName>
    </submittedName>
</protein>
<organism evidence="1 2">
    <name type="scientific">Eretmocerus hayati</name>
    <dbReference type="NCBI Taxonomy" id="131215"/>
    <lineage>
        <taxon>Eukaryota</taxon>
        <taxon>Metazoa</taxon>
        <taxon>Ecdysozoa</taxon>
        <taxon>Arthropoda</taxon>
        <taxon>Hexapoda</taxon>
        <taxon>Insecta</taxon>
        <taxon>Pterygota</taxon>
        <taxon>Neoptera</taxon>
        <taxon>Endopterygota</taxon>
        <taxon>Hymenoptera</taxon>
        <taxon>Apocrita</taxon>
        <taxon>Proctotrupomorpha</taxon>
        <taxon>Chalcidoidea</taxon>
        <taxon>Aphelinidae</taxon>
        <taxon>Aphelininae</taxon>
        <taxon>Eretmocerus</taxon>
    </lineage>
</organism>
<reference evidence="1" key="1">
    <citation type="submission" date="2023-04" db="EMBL/GenBank/DDBJ databases">
        <title>A chromosome-level genome assembly of the parasitoid wasp Eretmocerus hayati.</title>
        <authorList>
            <person name="Zhong Y."/>
            <person name="Liu S."/>
            <person name="Liu Y."/>
        </authorList>
    </citation>
    <scope>NUCLEOTIDE SEQUENCE</scope>
    <source>
        <strain evidence="1">ZJU_SS_LIU_2023</strain>
    </source>
</reference>
<gene>
    <name evidence="1" type="ORF">QAD02_003251</name>
</gene>
<name>A0ACC2NLN2_9HYME</name>
<accession>A0ACC2NLN2</accession>
<proteinExistence type="predicted"/>
<dbReference type="Proteomes" id="UP001239111">
    <property type="component" value="Chromosome 3"/>
</dbReference>
<sequence>MCAFLQECPTCRKKLVSKRSLRPDPNFDLLISKIYPSRDEYEAHQERVLAKLNNSHSQAALVNSITEGIKLQSQNRPQRSRKTLNDNEIVNSVPSDSTQDLHVLNPHQHTYQDYLHGGNNSPPAMDGTSQHSGDNMDQDMEVTPTAPGNNNVTADGEANGPNNHAHNAKESPIHSSSLRIPATTRYPHSANLDKLFKQARREGLVRLSSAIAPNISTKKRSYDQASPTKDTATNSGTEWQFPKRAARPPPFSKISEASFIRPNKFSAMEDPRARAHASDFRRSTSTRAPLTQASAPTFEYEWPSLPSQCDQFDKQPTSQRARPPISSQQSEGMKKKSQDLINQKRDAKTAQIANRTHRPSAHAPPRTNPWNSNNNNANHLFPSGPDKGSSTLNEILDAVKEQISISIQLHLENVYKAISANTYRIDQILGNVTYVHE</sequence>
<evidence type="ECO:0000313" key="1">
    <source>
        <dbReference type="EMBL" id="KAJ8671992.1"/>
    </source>
</evidence>